<organism evidence="2 3">
    <name type="scientific">Eumeta variegata</name>
    <name type="common">Bagworm moth</name>
    <name type="synonym">Eumeta japonica</name>
    <dbReference type="NCBI Taxonomy" id="151549"/>
    <lineage>
        <taxon>Eukaryota</taxon>
        <taxon>Metazoa</taxon>
        <taxon>Ecdysozoa</taxon>
        <taxon>Arthropoda</taxon>
        <taxon>Hexapoda</taxon>
        <taxon>Insecta</taxon>
        <taxon>Pterygota</taxon>
        <taxon>Neoptera</taxon>
        <taxon>Endopterygota</taxon>
        <taxon>Lepidoptera</taxon>
        <taxon>Glossata</taxon>
        <taxon>Ditrysia</taxon>
        <taxon>Tineoidea</taxon>
        <taxon>Psychidae</taxon>
        <taxon>Oiketicinae</taxon>
        <taxon>Eumeta</taxon>
    </lineage>
</organism>
<protein>
    <submittedName>
        <fullName evidence="2">Uncharacterized protein</fullName>
    </submittedName>
</protein>
<feature type="compositionally biased region" description="Basic and acidic residues" evidence="1">
    <location>
        <begin position="56"/>
        <end position="73"/>
    </location>
</feature>
<keyword evidence="3" id="KW-1185">Reference proteome</keyword>
<name>A0A4C1UYK1_EUMVA</name>
<evidence type="ECO:0000313" key="3">
    <source>
        <dbReference type="Proteomes" id="UP000299102"/>
    </source>
</evidence>
<feature type="region of interest" description="Disordered" evidence="1">
    <location>
        <begin position="1"/>
        <end position="29"/>
    </location>
</feature>
<comment type="caution">
    <text evidence="2">The sequence shown here is derived from an EMBL/GenBank/DDBJ whole genome shotgun (WGS) entry which is preliminary data.</text>
</comment>
<sequence length="73" mass="8030">MGPGSELKAGPKPKLRRGLGSKGAHTTSRISDRLIRIQLGTEAKFWRARAPAAVRCAREPHSEHVTRSQDTEL</sequence>
<accession>A0A4C1UYK1</accession>
<evidence type="ECO:0000256" key="1">
    <source>
        <dbReference type="SAM" id="MobiDB-lite"/>
    </source>
</evidence>
<reference evidence="2 3" key="1">
    <citation type="journal article" date="2019" name="Commun. Biol.">
        <title>The bagworm genome reveals a unique fibroin gene that provides high tensile strength.</title>
        <authorList>
            <person name="Kono N."/>
            <person name="Nakamura H."/>
            <person name="Ohtoshi R."/>
            <person name="Tomita M."/>
            <person name="Numata K."/>
            <person name="Arakawa K."/>
        </authorList>
    </citation>
    <scope>NUCLEOTIDE SEQUENCE [LARGE SCALE GENOMIC DNA]</scope>
</reference>
<evidence type="ECO:0000313" key="2">
    <source>
        <dbReference type="EMBL" id="GBP31032.1"/>
    </source>
</evidence>
<dbReference type="AlphaFoldDB" id="A0A4C1UYK1"/>
<gene>
    <name evidence="2" type="ORF">EVAR_81932_1</name>
</gene>
<dbReference type="EMBL" id="BGZK01000240">
    <property type="protein sequence ID" value="GBP31032.1"/>
    <property type="molecule type" value="Genomic_DNA"/>
</dbReference>
<feature type="region of interest" description="Disordered" evidence="1">
    <location>
        <begin position="54"/>
        <end position="73"/>
    </location>
</feature>
<proteinExistence type="predicted"/>
<dbReference type="Proteomes" id="UP000299102">
    <property type="component" value="Unassembled WGS sequence"/>
</dbReference>